<evidence type="ECO:0000313" key="3">
    <source>
        <dbReference type="Proteomes" id="UP001302676"/>
    </source>
</evidence>
<dbReference type="Proteomes" id="UP001302676">
    <property type="component" value="Unassembled WGS sequence"/>
</dbReference>
<dbReference type="SUPFAM" id="SSF54695">
    <property type="entry name" value="POZ domain"/>
    <property type="match status" value="1"/>
</dbReference>
<dbReference type="RefSeq" id="XP_062634361.1">
    <property type="nucleotide sequence ID" value="XM_062781751.1"/>
</dbReference>
<dbReference type="GO" id="GO:0006511">
    <property type="term" value="P:ubiquitin-dependent protein catabolic process"/>
    <property type="evidence" value="ECO:0007669"/>
    <property type="project" value="InterPro"/>
</dbReference>
<comment type="function">
    <text evidence="1">Essential component of the SCF (SKP1-CUL1-F-box protein) E3 ubiquitin ligase complexes, which mediate the ubiquitination and subsequent proteasomal degradation of target proteins.</text>
</comment>
<dbReference type="InterPro" id="IPR011333">
    <property type="entry name" value="SKP1/BTB/POZ_sf"/>
</dbReference>
<name>A0AAN6ZIZ3_9PEZI</name>
<reference evidence="2" key="1">
    <citation type="journal article" date="2023" name="Mol. Phylogenet. Evol.">
        <title>Genome-scale phylogeny and comparative genomics of the fungal order Sordariales.</title>
        <authorList>
            <person name="Hensen N."/>
            <person name="Bonometti L."/>
            <person name="Westerberg I."/>
            <person name="Brannstrom I.O."/>
            <person name="Guillou S."/>
            <person name="Cros-Aarteil S."/>
            <person name="Calhoun S."/>
            <person name="Haridas S."/>
            <person name="Kuo A."/>
            <person name="Mondo S."/>
            <person name="Pangilinan J."/>
            <person name="Riley R."/>
            <person name="LaButti K."/>
            <person name="Andreopoulos B."/>
            <person name="Lipzen A."/>
            <person name="Chen C."/>
            <person name="Yan M."/>
            <person name="Daum C."/>
            <person name="Ng V."/>
            <person name="Clum A."/>
            <person name="Steindorff A."/>
            <person name="Ohm R.A."/>
            <person name="Martin F."/>
            <person name="Silar P."/>
            <person name="Natvig D.O."/>
            <person name="Lalanne C."/>
            <person name="Gautier V."/>
            <person name="Ament-Velasquez S.L."/>
            <person name="Kruys A."/>
            <person name="Hutchinson M.I."/>
            <person name="Powell A.J."/>
            <person name="Barry K."/>
            <person name="Miller A.N."/>
            <person name="Grigoriev I.V."/>
            <person name="Debuchy R."/>
            <person name="Gladieux P."/>
            <person name="Hiltunen Thoren M."/>
            <person name="Johannesson H."/>
        </authorList>
    </citation>
    <scope>NUCLEOTIDE SEQUENCE</scope>
    <source>
        <strain evidence="2">CBS 141.50</strain>
    </source>
</reference>
<dbReference type="InterPro" id="IPR036296">
    <property type="entry name" value="SKP1-like_dim_sf"/>
</dbReference>
<dbReference type="AlphaFoldDB" id="A0AAN6ZIZ3"/>
<sequence length="178" mass="20036">MSSPNDTCKIKNESNPNGRTFTVTRAALEHSAVLRSLLEDASLLHQPASGEESVTIPIILPTVSDETLDHIFTWASHWQDEFKLDADAANKEINFTHPATINDWDRGFFEKLNGSTRRINGQAMYELLVATNYLDIRPLYRMAVGFVADAMEGLSPEELDRMIDHAQEELDKLMDVDS</sequence>
<dbReference type="EMBL" id="MU853619">
    <property type="protein sequence ID" value="KAK4140990.1"/>
    <property type="molecule type" value="Genomic_DNA"/>
</dbReference>
<dbReference type="InterPro" id="IPR016897">
    <property type="entry name" value="SKP1"/>
</dbReference>
<comment type="pathway">
    <text evidence="1">Protein modification; protein ubiquitination.</text>
</comment>
<proteinExistence type="inferred from homology"/>
<protein>
    <recommendedName>
        <fullName evidence="1">E3 ubiquitin ligase complex SCF subunit</fullName>
    </recommendedName>
</protein>
<keyword evidence="1" id="KW-0833">Ubl conjugation pathway</keyword>
<evidence type="ECO:0000256" key="1">
    <source>
        <dbReference type="PIRNR" id="PIRNR028729"/>
    </source>
</evidence>
<reference evidence="2" key="2">
    <citation type="submission" date="2023-05" db="EMBL/GenBank/DDBJ databases">
        <authorList>
            <consortium name="Lawrence Berkeley National Laboratory"/>
            <person name="Steindorff A."/>
            <person name="Hensen N."/>
            <person name="Bonometti L."/>
            <person name="Westerberg I."/>
            <person name="Brannstrom I.O."/>
            <person name="Guillou S."/>
            <person name="Cros-Aarteil S."/>
            <person name="Calhoun S."/>
            <person name="Haridas S."/>
            <person name="Kuo A."/>
            <person name="Mondo S."/>
            <person name="Pangilinan J."/>
            <person name="Riley R."/>
            <person name="Labutti K."/>
            <person name="Andreopoulos B."/>
            <person name="Lipzen A."/>
            <person name="Chen C."/>
            <person name="Yanf M."/>
            <person name="Daum C."/>
            <person name="Ng V."/>
            <person name="Clum A."/>
            <person name="Ohm R."/>
            <person name="Martin F."/>
            <person name="Silar P."/>
            <person name="Natvig D."/>
            <person name="Lalanne C."/>
            <person name="Gautier V."/>
            <person name="Ament-Velasquez S.L."/>
            <person name="Kruys A."/>
            <person name="Hutchinson M.I."/>
            <person name="Powell A.J."/>
            <person name="Barry K."/>
            <person name="Miller A.N."/>
            <person name="Grigoriev I.V."/>
            <person name="Debuchy R."/>
            <person name="Gladieux P."/>
            <person name="Thoren M.H."/>
            <person name="Johannesson H."/>
        </authorList>
    </citation>
    <scope>NUCLEOTIDE SEQUENCE</scope>
    <source>
        <strain evidence="2">CBS 141.50</strain>
    </source>
</reference>
<evidence type="ECO:0000313" key="2">
    <source>
        <dbReference type="EMBL" id="KAK4140990.1"/>
    </source>
</evidence>
<accession>A0AAN6ZIZ3</accession>
<dbReference type="PANTHER" id="PTHR11165">
    <property type="entry name" value="SKP1"/>
    <property type="match status" value="1"/>
</dbReference>
<dbReference type="GeneID" id="87818364"/>
<dbReference type="PIRSF" id="PIRSF028729">
    <property type="entry name" value="E3_ubiquit_lig_SCF_Skp"/>
    <property type="match status" value="1"/>
</dbReference>
<organism evidence="2 3">
    <name type="scientific">Dichotomopilus funicola</name>
    <dbReference type="NCBI Taxonomy" id="1934379"/>
    <lineage>
        <taxon>Eukaryota</taxon>
        <taxon>Fungi</taxon>
        <taxon>Dikarya</taxon>
        <taxon>Ascomycota</taxon>
        <taxon>Pezizomycotina</taxon>
        <taxon>Sordariomycetes</taxon>
        <taxon>Sordariomycetidae</taxon>
        <taxon>Sordariales</taxon>
        <taxon>Chaetomiaceae</taxon>
        <taxon>Dichotomopilus</taxon>
    </lineage>
</organism>
<keyword evidence="3" id="KW-1185">Reference proteome</keyword>
<comment type="caution">
    <text evidence="2">The sequence shown here is derived from an EMBL/GenBank/DDBJ whole genome shotgun (WGS) entry which is preliminary data.</text>
</comment>
<gene>
    <name evidence="2" type="ORF">C8A04DRAFT_31425</name>
</gene>
<dbReference type="Gene3D" id="3.30.710.10">
    <property type="entry name" value="Potassium Channel Kv1.1, Chain A"/>
    <property type="match status" value="1"/>
</dbReference>
<comment type="similarity">
    <text evidence="1">Belongs to the SKP1 family.</text>
</comment>
<dbReference type="SUPFAM" id="SSF81382">
    <property type="entry name" value="Skp1 dimerisation domain-like"/>
    <property type="match status" value="1"/>
</dbReference>
<comment type="subunit">
    <text evidence="1">Component of the SCF (SKP1-CUL1-F-box protein) E3 ubiquitin ligase complexes.</text>
</comment>